<keyword evidence="2" id="KW-0576">Peroxisome</keyword>
<dbReference type="InterPro" id="IPR051053">
    <property type="entry name" value="ECH/Chromodomain_protein"/>
</dbReference>
<sequence length="286" mass="32636">MMKYNEKITYHKDGPFFIIKFNSPSTLNSMSGDDYVYMGELLELAEKDNDIYFTVFQSTGRFFSSGADFKSIAIAEQMENSRGGKKQQDDVSKHHDELQKWLAHFASRNVNVTNAFNNHPKILVCCLNGPVIGFSAAICCLCDLVYAMNDQVYMLFPFANLGLVTEGGVASTLPRLVGSRDSYESLLFARPVDYTQMSRAGIINKNYSLTDTEEFNKQVLNELKQKINGLHLPSCLGIKKLMKLEWEDRIERINSLEVNDGVKYWVKGEPQKRFRQIGSKQRKHKL</sequence>
<keyword evidence="3 4" id="KW-0413">Isomerase</keyword>
<reference evidence="4 5" key="1">
    <citation type="submission" date="2024-05" db="EMBL/GenBank/DDBJ databases">
        <title>Long read based assembly of the Candida bracarensis genome reveals expanded adhesin content.</title>
        <authorList>
            <person name="Marcet-Houben M."/>
            <person name="Ksiezopolska E."/>
            <person name="Gabaldon T."/>
        </authorList>
    </citation>
    <scope>NUCLEOTIDE SEQUENCE [LARGE SCALE GENOMIC DNA]</scope>
    <source>
        <strain evidence="4 5">CBM6</strain>
    </source>
</reference>
<name>A0ABR4NZ52_9SACH</name>
<dbReference type="Proteomes" id="UP001623330">
    <property type="component" value="Unassembled WGS sequence"/>
</dbReference>
<evidence type="ECO:0000256" key="2">
    <source>
        <dbReference type="ARBA" id="ARBA00023140"/>
    </source>
</evidence>
<evidence type="ECO:0000256" key="3">
    <source>
        <dbReference type="ARBA" id="ARBA00023235"/>
    </source>
</evidence>
<proteinExistence type="predicted"/>
<comment type="subcellular location">
    <subcellularLocation>
        <location evidence="1">Peroxisome</location>
    </subcellularLocation>
</comment>
<keyword evidence="5" id="KW-1185">Reference proteome</keyword>
<accession>A0ABR4NZ52</accession>
<dbReference type="PANTHER" id="PTHR43684">
    <property type="match status" value="1"/>
</dbReference>
<evidence type="ECO:0000313" key="4">
    <source>
        <dbReference type="EMBL" id="KAL3234449.1"/>
    </source>
</evidence>
<dbReference type="CDD" id="cd06558">
    <property type="entry name" value="crotonase-like"/>
    <property type="match status" value="1"/>
</dbReference>
<comment type="caution">
    <text evidence="4">The sequence shown here is derived from an EMBL/GenBank/DDBJ whole genome shotgun (WGS) entry which is preliminary data.</text>
</comment>
<protein>
    <submittedName>
        <fullName evidence="4">3,2-trans-enoyl-CoA isomerase</fullName>
    </submittedName>
</protein>
<organism evidence="4 5">
    <name type="scientific">Nakaseomyces bracarensis</name>
    <dbReference type="NCBI Taxonomy" id="273131"/>
    <lineage>
        <taxon>Eukaryota</taxon>
        <taxon>Fungi</taxon>
        <taxon>Dikarya</taxon>
        <taxon>Ascomycota</taxon>
        <taxon>Saccharomycotina</taxon>
        <taxon>Saccharomycetes</taxon>
        <taxon>Saccharomycetales</taxon>
        <taxon>Saccharomycetaceae</taxon>
        <taxon>Nakaseomyces</taxon>
    </lineage>
</organism>
<dbReference type="GO" id="GO:0016853">
    <property type="term" value="F:isomerase activity"/>
    <property type="evidence" value="ECO:0007669"/>
    <property type="project" value="UniProtKB-KW"/>
</dbReference>
<evidence type="ECO:0000256" key="1">
    <source>
        <dbReference type="ARBA" id="ARBA00004275"/>
    </source>
</evidence>
<dbReference type="InterPro" id="IPR001753">
    <property type="entry name" value="Enoyl-CoA_hydra/iso"/>
</dbReference>
<dbReference type="InterPro" id="IPR029045">
    <property type="entry name" value="ClpP/crotonase-like_dom_sf"/>
</dbReference>
<gene>
    <name evidence="4" type="ORF">RNJ44_03211</name>
</gene>
<dbReference type="EMBL" id="JBEVYD010000003">
    <property type="protein sequence ID" value="KAL3234449.1"/>
    <property type="molecule type" value="Genomic_DNA"/>
</dbReference>
<dbReference type="PANTHER" id="PTHR43684:SF1">
    <property type="entry name" value="ENOYL-COA DELTA ISOMERASE 2"/>
    <property type="match status" value="1"/>
</dbReference>
<dbReference type="Pfam" id="PF00378">
    <property type="entry name" value="ECH_1"/>
    <property type="match status" value="1"/>
</dbReference>
<dbReference type="SUPFAM" id="SSF52096">
    <property type="entry name" value="ClpP/crotonase"/>
    <property type="match status" value="1"/>
</dbReference>
<evidence type="ECO:0000313" key="5">
    <source>
        <dbReference type="Proteomes" id="UP001623330"/>
    </source>
</evidence>
<dbReference type="Gene3D" id="3.90.226.10">
    <property type="entry name" value="2-enoyl-CoA Hydratase, Chain A, domain 1"/>
    <property type="match status" value="1"/>
</dbReference>